<feature type="transmembrane region" description="Helical" evidence="1">
    <location>
        <begin position="178"/>
        <end position="196"/>
    </location>
</feature>
<evidence type="ECO:0000313" key="3">
    <source>
        <dbReference type="Proteomes" id="UP000613512"/>
    </source>
</evidence>
<proteinExistence type="predicted"/>
<comment type="caution">
    <text evidence="2">The sequence shown here is derived from an EMBL/GenBank/DDBJ whole genome shotgun (WGS) entry which is preliminary data.</text>
</comment>
<dbReference type="EMBL" id="BMEY01000007">
    <property type="protein sequence ID" value="GGA74666.1"/>
    <property type="molecule type" value="Genomic_DNA"/>
</dbReference>
<evidence type="ECO:0000256" key="1">
    <source>
        <dbReference type="SAM" id="Phobius"/>
    </source>
</evidence>
<feature type="transmembrane region" description="Helical" evidence="1">
    <location>
        <begin position="375"/>
        <end position="395"/>
    </location>
</feature>
<gene>
    <name evidence="2" type="ORF">GCM10008025_18020</name>
</gene>
<reference evidence="2" key="1">
    <citation type="journal article" date="2014" name="Int. J. Syst. Evol. Microbiol.">
        <title>Complete genome sequence of Corynebacterium casei LMG S-19264T (=DSM 44701T), isolated from a smear-ripened cheese.</title>
        <authorList>
            <consortium name="US DOE Joint Genome Institute (JGI-PGF)"/>
            <person name="Walter F."/>
            <person name="Albersmeier A."/>
            <person name="Kalinowski J."/>
            <person name="Ruckert C."/>
        </authorList>
    </citation>
    <scope>NUCLEOTIDE SEQUENCE</scope>
    <source>
        <strain evidence="2">CGMCC 1.12408</strain>
    </source>
</reference>
<reference evidence="2" key="2">
    <citation type="submission" date="2020-09" db="EMBL/GenBank/DDBJ databases">
        <authorList>
            <person name="Sun Q."/>
            <person name="Zhou Y."/>
        </authorList>
    </citation>
    <scope>NUCLEOTIDE SEQUENCE</scope>
    <source>
        <strain evidence="2">CGMCC 1.12408</strain>
    </source>
</reference>
<accession>A0A916W824</accession>
<dbReference type="AlphaFoldDB" id="A0A916W824"/>
<evidence type="ECO:0000313" key="2">
    <source>
        <dbReference type="EMBL" id="GGA74666.1"/>
    </source>
</evidence>
<keyword evidence="3" id="KW-1185">Reference proteome</keyword>
<dbReference type="Proteomes" id="UP000613512">
    <property type="component" value="Unassembled WGS sequence"/>
</dbReference>
<organism evidence="2 3">
    <name type="scientific">Ornithinibacillus halotolerans</name>
    <dbReference type="NCBI Taxonomy" id="1274357"/>
    <lineage>
        <taxon>Bacteria</taxon>
        <taxon>Bacillati</taxon>
        <taxon>Bacillota</taxon>
        <taxon>Bacilli</taxon>
        <taxon>Bacillales</taxon>
        <taxon>Bacillaceae</taxon>
        <taxon>Ornithinibacillus</taxon>
    </lineage>
</organism>
<feature type="transmembrane region" description="Helical" evidence="1">
    <location>
        <begin position="228"/>
        <end position="248"/>
    </location>
</feature>
<protein>
    <submittedName>
        <fullName evidence="2">Uncharacterized protein</fullName>
    </submittedName>
</protein>
<feature type="transmembrane region" description="Helical" evidence="1">
    <location>
        <begin position="284"/>
        <end position="303"/>
    </location>
</feature>
<feature type="transmembrane region" description="Helical" evidence="1">
    <location>
        <begin position="315"/>
        <end position="334"/>
    </location>
</feature>
<dbReference type="RefSeq" id="WP_188384353.1">
    <property type="nucleotide sequence ID" value="NZ_BMEY01000007.1"/>
</dbReference>
<keyword evidence="1" id="KW-0812">Transmembrane</keyword>
<keyword evidence="1" id="KW-1133">Transmembrane helix</keyword>
<name>A0A916W824_9BACI</name>
<keyword evidence="1" id="KW-0472">Membrane</keyword>
<sequence length="410" mass="47154">MVKSMFIHEFKMMVTSRKNILFLIALISLILTYCLLVLPTKETPDSFDPEIMKNEIVDLKAVQDGMILRGGTGFNRMAGYAPFADNVYNVKIQSRMVQAFEDKDFDRFLQFRLKGYGFQQMAIMRDWGMIGNAPYPMLDQGRDDSIRSLKYENYQEVGIPITYDMIEQKTALQTISNFLLGTTAFMVLFCAIYFSSDMLSKDRQHRTVLQGIPISWYRLINVKTFTTFIYTLIVLIGLLLLATIIISIQHGFGSFNLAVPITVPSTQPDDYWGYRFSEYDTISMAKFFLLIAGIVPILVYLFIRLNALISLLFKNSWIVLMVSTIILFSERIYYSRTKTELFGIDISNIPMTYFDFGRIVSGEKYYLLHLESITYGQGIIVLLCTVLALEVSIFIGSRLINKRRYFSKAA</sequence>